<dbReference type="VEuPathDB" id="FungiDB:ASPZODRAFT_12724"/>
<accession>A0A1L9SQV8</accession>
<reference evidence="2" key="1">
    <citation type="journal article" date="2017" name="Genome Biol.">
        <title>Comparative genomics reveals high biological diversity and specific adaptations in the industrially and medically important fungal genus Aspergillus.</title>
        <authorList>
            <person name="de Vries R.P."/>
            <person name="Riley R."/>
            <person name="Wiebenga A."/>
            <person name="Aguilar-Osorio G."/>
            <person name="Amillis S."/>
            <person name="Uchima C.A."/>
            <person name="Anderluh G."/>
            <person name="Asadollahi M."/>
            <person name="Askin M."/>
            <person name="Barry K."/>
            <person name="Battaglia E."/>
            <person name="Bayram O."/>
            <person name="Benocci T."/>
            <person name="Braus-Stromeyer S.A."/>
            <person name="Caldana C."/>
            <person name="Canovas D."/>
            <person name="Cerqueira G.C."/>
            <person name="Chen F."/>
            <person name="Chen W."/>
            <person name="Choi C."/>
            <person name="Clum A."/>
            <person name="Dos Santos R.A."/>
            <person name="Damasio A.R."/>
            <person name="Diallinas G."/>
            <person name="Emri T."/>
            <person name="Fekete E."/>
            <person name="Flipphi M."/>
            <person name="Freyberg S."/>
            <person name="Gallo A."/>
            <person name="Gournas C."/>
            <person name="Habgood R."/>
            <person name="Hainaut M."/>
            <person name="Harispe M.L."/>
            <person name="Henrissat B."/>
            <person name="Hilden K.S."/>
            <person name="Hope R."/>
            <person name="Hossain A."/>
            <person name="Karabika E."/>
            <person name="Karaffa L."/>
            <person name="Karanyi Z."/>
            <person name="Krasevec N."/>
            <person name="Kuo A."/>
            <person name="Kusch H."/>
            <person name="LaButti K."/>
            <person name="Lagendijk E.L."/>
            <person name="Lapidus A."/>
            <person name="Levasseur A."/>
            <person name="Lindquist E."/>
            <person name="Lipzen A."/>
            <person name="Logrieco A.F."/>
            <person name="MacCabe A."/>
            <person name="Maekelae M.R."/>
            <person name="Malavazi I."/>
            <person name="Melin P."/>
            <person name="Meyer V."/>
            <person name="Mielnichuk N."/>
            <person name="Miskei M."/>
            <person name="Molnar A.P."/>
            <person name="Mule G."/>
            <person name="Ngan C.Y."/>
            <person name="Orejas M."/>
            <person name="Orosz E."/>
            <person name="Ouedraogo J.P."/>
            <person name="Overkamp K.M."/>
            <person name="Park H.-S."/>
            <person name="Perrone G."/>
            <person name="Piumi F."/>
            <person name="Punt P.J."/>
            <person name="Ram A.F."/>
            <person name="Ramon A."/>
            <person name="Rauscher S."/>
            <person name="Record E."/>
            <person name="Riano-Pachon D.M."/>
            <person name="Robert V."/>
            <person name="Roehrig J."/>
            <person name="Ruller R."/>
            <person name="Salamov A."/>
            <person name="Salih N.S."/>
            <person name="Samson R.A."/>
            <person name="Sandor E."/>
            <person name="Sanguinetti M."/>
            <person name="Schuetze T."/>
            <person name="Sepcic K."/>
            <person name="Shelest E."/>
            <person name="Sherlock G."/>
            <person name="Sophianopoulou V."/>
            <person name="Squina F.M."/>
            <person name="Sun H."/>
            <person name="Susca A."/>
            <person name="Todd R.B."/>
            <person name="Tsang A."/>
            <person name="Unkles S.E."/>
            <person name="van de Wiele N."/>
            <person name="van Rossen-Uffink D."/>
            <person name="Oliveira J.V."/>
            <person name="Vesth T.C."/>
            <person name="Visser J."/>
            <person name="Yu J.-H."/>
            <person name="Zhou M."/>
            <person name="Andersen M.R."/>
            <person name="Archer D.B."/>
            <person name="Baker S.E."/>
            <person name="Benoit I."/>
            <person name="Brakhage A.A."/>
            <person name="Braus G.H."/>
            <person name="Fischer R."/>
            <person name="Frisvad J.C."/>
            <person name="Goldman G.H."/>
            <person name="Houbraken J."/>
            <person name="Oakley B."/>
            <person name="Pocsi I."/>
            <person name="Scazzocchio C."/>
            <person name="Seiboth B."/>
            <person name="vanKuyk P.A."/>
            <person name="Wortman J."/>
            <person name="Dyer P.S."/>
            <person name="Grigoriev I.V."/>
        </authorList>
    </citation>
    <scope>NUCLEOTIDE SEQUENCE [LARGE SCALE GENOMIC DNA]</scope>
    <source>
        <strain evidence="2">CBS 506.65</strain>
    </source>
</reference>
<gene>
    <name evidence="1" type="ORF">ASPZODRAFT_12724</name>
</gene>
<dbReference type="Proteomes" id="UP000184188">
    <property type="component" value="Unassembled WGS sequence"/>
</dbReference>
<dbReference type="RefSeq" id="XP_022584110.1">
    <property type="nucleotide sequence ID" value="XM_022721693.1"/>
</dbReference>
<evidence type="ECO:0000313" key="2">
    <source>
        <dbReference type="Proteomes" id="UP000184188"/>
    </source>
</evidence>
<dbReference type="EMBL" id="KV878337">
    <property type="protein sequence ID" value="OJJ49600.1"/>
    <property type="molecule type" value="Genomic_DNA"/>
</dbReference>
<keyword evidence="2" id="KW-1185">Reference proteome</keyword>
<evidence type="ECO:0000313" key="1">
    <source>
        <dbReference type="EMBL" id="OJJ49600.1"/>
    </source>
</evidence>
<dbReference type="GeneID" id="34608158"/>
<protein>
    <submittedName>
        <fullName evidence="1">Uncharacterized protein</fullName>
    </submittedName>
</protein>
<sequence>MFGGFAAAGSTMVGRALSISERGSAGAWQLWPAGSDRGLAWINILGGQKRRKIIRPETHHVEHLWTYSVQGLSNYSYGAHLLPSSNRDSGLRARGGGFSGRMGQNGSRQRWANPFGATDWSPPVHRSILLFEATRPALLSTASSHRGLLTGFSSFPQFDLEQVSNSIPALA</sequence>
<proteinExistence type="predicted"/>
<organism evidence="1 2">
    <name type="scientific">Penicilliopsis zonata CBS 506.65</name>
    <dbReference type="NCBI Taxonomy" id="1073090"/>
    <lineage>
        <taxon>Eukaryota</taxon>
        <taxon>Fungi</taxon>
        <taxon>Dikarya</taxon>
        <taxon>Ascomycota</taxon>
        <taxon>Pezizomycotina</taxon>
        <taxon>Eurotiomycetes</taxon>
        <taxon>Eurotiomycetidae</taxon>
        <taxon>Eurotiales</taxon>
        <taxon>Aspergillaceae</taxon>
        <taxon>Penicilliopsis</taxon>
    </lineage>
</organism>
<name>A0A1L9SQV8_9EURO</name>
<dbReference type="AlphaFoldDB" id="A0A1L9SQV8"/>